<dbReference type="GO" id="GO:0004601">
    <property type="term" value="F:peroxidase activity"/>
    <property type="evidence" value="ECO:0007669"/>
    <property type="project" value="UniProtKB-KW"/>
</dbReference>
<dbReference type="Gene3D" id="3.40.30.10">
    <property type="entry name" value="Glutaredoxin"/>
    <property type="match status" value="1"/>
</dbReference>
<keyword evidence="6" id="KW-1185">Reference proteome</keyword>
<name>A0ABU5RRA4_9CYAN</name>
<accession>A0ABU5RRA4</accession>
<proteinExistence type="inferred from homology"/>
<evidence type="ECO:0000256" key="2">
    <source>
        <dbReference type="ARBA" id="ARBA00022559"/>
    </source>
</evidence>
<dbReference type="PANTHER" id="PTHR11592:SF78">
    <property type="entry name" value="GLUTATHIONE PEROXIDASE"/>
    <property type="match status" value="1"/>
</dbReference>
<evidence type="ECO:0000256" key="1">
    <source>
        <dbReference type="ARBA" id="ARBA00006926"/>
    </source>
</evidence>
<protein>
    <recommendedName>
        <fullName evidence="4">Glutathione peroxidase</fullName>
    </recommendedName>
</protein>
<dbReference type="EMBL" id="JAYGHX010000001">
    <property type="protein sequence ID" value="MEA5390289.1"/>
    <property type="molecule type" value="Genomic_DNA"/>
</dbReference>
<comment type="caution">
    <text evidence="5">The sequence shown here is derived from an EMBL/GenBank/DDBJ whole genome shotgun (WGS) entry which is preliminary data.</text>
</comment>
<evidence type="ECO:0000313" key="5">
    <source>
        <dbReference type="EMBL" id="MEA5390289.1"/>
    </source>
</evidence>
<comment type="similarity">
    <text evidence="1 4">Belongs to the glutathione peroxidase family.</text>
</comment>
<dbReference type="PROSITE" id="PS00460">
    <property type="entry name" value="GLUTATHIONE_PEROXID_1"/>
    <property type="match status" value="1"/>
</dbReference>
<evidence type="ECO:0000256" key="3">
    <source>
        <dbReference type="ARBA" id="ARBA00023002"/>
    </source>
</evidence>
<keyword evidence="2 4" id="KW-0575">Peroxidase</keyword>
<keyword evidence="3 4" id="KW-0560">Oxidoreductase</keyword>
<dbReference type="RefSeq" id="WP_323304376.1">
    <property type="nucleotide sequence ID" value="NZ_JAYGHX010000001.1"/>
</dbReference>
<reference evidence="5 6" key="1">
    <citation type="submission" date="2023-12" db="EMBL/GenBank/DDBJ databases">
        <title>Baltic Sea Cyanobacteria.</title>
        <authorList>
            <person name="Delbaje E."/>
            <person name="Fewer D.P."/>
            <person name="Shishido T.K."/>
        </authorList>
    </citation>
    <scope>NUCLEOTIDE SEQUENCE [LARGE SCALE GENOMIC DNA]</scope>
    <source>
        <strain evidence="5 6">UHCC 0139</strain>
    </source>
</reference>
<dbReference type="PIRSF" id="PIRSF000303">
    <property type="entry name" value="Glutathion_perox"/>
    <property type="match status" value="1"/>
</dbReference>
<dbReference type="InterPro" id="IPR036249">
    <property type="entry name" value="Thioredoxin-like_sf"/>
</dbReference>
<evidence type="ECO:0000313" key="6">
    <source>
        <dbReference type="Proteomes" id="UP001304461"/>
    </source>
</evidence>
<evidence type="ECO:0000256" key="4">
    <source>
        <dbReference type="RuleBase" id="RU000499"/>
    </source>
</evidence>
<sequence>MAVNVSDVVVRTAAGQERRLGEWSGQVLLIVNVASRCGFTRQYAGLQAIQDRFGPQGFAVLGFPCNDFGAQEPGTLEEIQQFCSTTYGIGFELFDKVHATGSKTAPYDSLTQAEPAGDVAWNFEKFLIGKDGTVVARFKSAVEPDGAELTAAIEQALAA</sequence>
<dbReference type="Proteomes" id="UP001304461">
    <property type="component" value="Unassembled WGS sequence"/>
</dbReference>
<dbReference type="PRINTS" id="PR01011">
    <property type="entry name" value="GLUTPROXDASE"/>
</dbReference>
<dbReference type="PANTHER" id="PTHR11592">
    <property type="entry name" value="GLUTATHIONE PEROXIDASE"/>
    <property type="match status" value="1"/>
</dbReference>
<dbReference type="SUPFAM" id="SSF52833">
    <property type="entry name" value="Thioredoxin-like"/>
    <property type="match status" value="1"/>
</dbReference>
<dbReference type="InterPro" id="IPR000889">
    <property type="entry name" value="Glutathione_peroxidase"/>
</dbReference>
<dbReference type="InterPro" id="IPR029759">
    <property type="entry name" value="GPX_AS"/>
</dbReference>
<dbReference type="Pfam" id="PF00255">
    <property type="entry name" value="GSHPx"/>
    <property type="match status" value="1"/>
</dbReference>
<dbReference type="PROSITE" id="PS51355">
    <property type="entry name" value="GLUTATHIONE_PEROXID_3"/>
    <property type="match status" value="1"/>
</dbReference>
<dbReference type="CDD" id="cd00340">
    <property type="entry name" value="GSH_Peroxidase"/>
    <property type="match status" value="1"/>
</dbReference>
<gene>
    <name evidence="5" type="ORF">VB738_03340</name>
</gene>
<organism evidence="5 6">
    <name type="scientific">Cyanobium gracile UHCC 0139</name>
    <dbReference type="NCBI Taxonomy" id="3110308"/>
    <lineage>
        <taxon>Bacteria</taxon>
        <taxon>Bacillati</taxon>
        <taxon>Cyanobacteriota</taxon>
        <taxon>Cyanophyceae</taxon>
        <taxon>Synechococcales</taxon>
        <taxon>Prochlorococcaceae</taxon>
        <taxon>Cyanobium</taxon>
    </lineage>
</organism>